<dbReference type="GO" id="GO:0016567">
    <property type="term" value="P:protein ubiquitination"/>
    <property type="evidence" value="ECO:0007669"/>
    <property type="project" value="TreeGrafter"/>
</dbReference>
<dbReference type="GO" id="GO:0061630">
    <property type="term" value="F:ubiquitin protein ligase activity"/>
    <property type="evidence" value="ECO:0007669"/>
    <property type="project" value="TreeGrafter"/>
</dbReference>
<dbReference type="PROSITE" id="PS50089">
    <property type="entry name" value="ZF_RING_2"/>
    <property type="match status" value="1"/>
</dbReference>
<dbReference type="AlphaFoldDB" id="A0A8S1L095"/>
<reference evidence="8" key="1">
    <citation type="submission" date="2021-01" db="EMBL/GenBank/DDBJ databases">
        <authorList>
            <consortium name="Genoscope - CEA"/>
            <person name="William W."/>
        </authorList>
    </citation>
    <scope>NUCLEOTIDE SEQUENCE</scope>
</reference>
<dbReference type="Proteomes" id="UP000692954">
    <property type="component" value="Unassembled WGS sequence"/>
</dbReference>
<evidence type="ECO:0000256" key="6">
    <source>
        <dbReference type="SAM" id="SignalP"/>
    </source>
</evidence>
<feature type="transmembrane region" description="Helical" evidence="5">
    <location>
        <begin position="222"/>
        <end position="243"/>
    </location>
</feature>
<evidence type="ECO:0000313" key="9">
    <source>
        <dbReference type="Proteomes" id="UP000692954"/>
    </source>
</evidence>
<keyword evidence="5" id="KW-0472">Membrane</keyword>
<accession>A0A8S1L095</accession>
<keyword evidence="3" id="KW-0862">Zinc</keyword>
<keyword evidence="9" id="KW-1185">Reference proteome</keyword>
<feature type="chain" id="PRO_5035894516" description="RING-type domain-containing protein" evidence="6">
    <location>
        <begin position="20"/>
        <end position="497"/>
    </location>
</feature>
<evidence type="ECO:0000256" key="3">
    <source>
        <dbReference type="ARBA" id="ARBA00022833"/>
    </source>
</evidence>
<feature type="transmembrane region" description="Helical" evidence="5">
    <location>
        <begin position="342"/>
        <end position="365"/>
    </location>
</feature>
<evidence type="ECO:0000256" key="5">
    <source>
        <dbReference type="SAM" id="Phobius"/>
    </source>
</evidence>
<keyword evidence="6" id="KW-0732">Signal</keyword>
<feature type="transmembrane region" description="Helical" evidence="5">
    <location>
        <begin position="307"/>
        <end position="330"/>
    </location>
</feature>
<dbReference type="OrthoDB" id="8062037at2759"/>
<name>A0A8S1L095_9CILI</name>
<evidence type="ECO:0000259" key="7">
    <source>
        <dbReference type="PROSITE" id="PS50089"/>
    </source>
</evidence>
<keyword evidence="5" id="KW-0812">Transmembrane</keyword>
<keyword evidence="1" id="KW-0479">Metal-binding</keyword>
<feature type="signal peptide" evidence="6">
    <location>
        <begin position="1"/>
        <end position="19"/>
    </location>
</feature>
<dbReference type="Pfam" id="PF13639">
    <property type="entry name" value="zf-RING_2"/>
    <property type="match status" value="1"/>
</dbReference>
<feature type="transmembrane region" description="Helical" evidence="5">
    <location>
        <begin position="29"/>
        <end position="45"/>
    </location>
</feature>
<dbReference type="PANTHER" id="PTHR45969:SF69">
    <property type="entry name" value="FINGER DOMAIN PROTEIN, PUTATIVE (AFU_ORTHOLOGUE AFUA_3G12190)-RELATED"/>
    <property type="match status" value="1"/>
</dbReference>
<feature type="domain" description="RING-type" evidence="7">
    <location>
        <begin position="446"/>
        <end position="492"/>
    </location>
</feature>
<dbReference type="GO" id="GO:0008270">
    <property type="term" value="F:zinc ion binding"/>
    <property type="evidence" value="ECO:0007669"/>
    <property type="project" value="UniProtKB-KW"/>
</dbReference>
<organism evidence="8 9">
    <name type="scientific">Paramecium sonneborni</name>
    <dbReference type="NCBI Taxonomy" id="65129"/>
    <lineage>
        <taxon>Eukaryota</taxon>
        <taxon>Sar</taxon>
        <taxon>Alveolata</taxon>
        <taxon>Ciliophora</taxon>
        <taxon>Intramacronucleata</taxon>
        <taxon>Oligohymenophorea</taxon>
        <taxon>Peniculida</taxon>
        <taxon>Parameciidae</taxon>
        <taxon>Paramecium</taxon>
    </lineage>
</organism>
<keyword evidence="5" id="KW-1133">Transmembrane helix</keyword>
<comment type="caution">
    <text evidence="8">The sequence shown here is derived from an EMBL/GenBank/DDBJ whole genome shotgun (WGS) entry which is preliminary data.</text>
</comment>
<feature type="transmembrane region" description="Helical" evidence="5">
    <location>
        <begin position="166"/>
        <end position="186"/>
    </location>
</feature>
<feature type="transmembrane region" description="Helical" evidence="5">
    <location>
        <begin position="249"/>
        <end position="277"/>
    </location>
</feature>
<evidence type="ECO:0000256" key="1">
    <source>
        <dbReference type="ARBA" id="ARBA00022723"/>
    </source>
</evidence>
<protein>
    <recommendedName>
        <fullName evidence="7">RING-type domain-containing protein</fullName>
    </recommendedName>
</protein>
<feature type="transmembrane region" description="Helical" evidence="5">
    <location>
        <begin position="88"/>
        <end position="108"/>
    </location>
</feature>
<dbReference type="InterPro" id="IPR001841">
    <property type="entry name" value="Znf_RING"/>
</dbReference>
<evidence type="ECO:0000256" key="4">
    <source>
        <dbReference type="PROSITE-ProRule" id="PRU00175"/>
    </source>
</evidence>
<dbReference type="PANTHER" id="PTHR45969">
    <property type="entry name" value="RING ZINC FINGER PROTEIN-RELATED"/>
    <property type="match status" value="1"/>
</dbReference>
<keyword evidence="2 4" id="KW-0863">Zinc-finger</keyword>
<proteinExistence type="predicted"/>
<dbReference type="EMBL" id="CAJJDN010000015">
    <property type="protein sequence ID" value="CAD8061068.1"/>
    <property type="molecule type" value="Genomic_DNA"/>
</dbReference>
<gene>
    <name evidence="8" type="ORF">PSON_ATCC_30995.1.T0150114</name>
</gene>
<evidence type="ECO:0000313" key="8">
    <source>
        <dbReference type="EMBL" id="CAD8061068.1"/>
    </source>
</evidence>
<sequence>MILIVVILTLSLIIIQVNREQIQIFYTCLLIIFFSTALFGCTEYIREQFSDVLINNLKSQNEIQMNNWVYKSTYNFLLQYKSQSKFSIIRLLCLQSAVAIFYLGYNIIFKTQYICLDDENDNYNWCGTTYENESQYSNDHNQTKNLQESEKNDYCSNKIEIQGPVLILLGILCQIVSLIFIIYEILSIIQWIYLRFTLGSWPSYQQDTQNINIPQTIIQTKVFSIILFIYYFAKFIGLLWMRILGLTELQVILIISSYCYYFVIQISLIGLFFQFVFDYKVDNKLQYNDYQIYIDSILRMNYCEIRVFKFLLTICFIFTIIGMSLSQIQIDTSSDEIINLDLIIYYECGITQLIQLGLILIKYIIIPYFTDRNSRYLAQIHQEVQTQNVERLQINIQQQLSQERTNYIFININDQNNIPQYRSQLPILYINKNFIFKVKPKEQTDCAICLEKLIQNSNENPIIQLNCHISHIFHQQCIECWLIKFKKCPLCKAEFSL</sequence>
<evidence type="ECO:0000256" key="2">
    <source>
        <dbReference type="ARBA" id="ARBA00022771"/>
    </source>
</evidence>